<evidence type="ECO:0000313" key="2">
    <source>
        <dbReference type="EMBL" id="VFR64706.1"/>
    </source>
</evidence>
<gene>
    <name evidence="1" type="ORF">ANT2_4011</name>
    <name evidence="2" type="ORF">ANT3_4014</name>
    <name evidence="3" type="ORF">RAN3_4004</name>
</gene>
<protein>
    <recommendedName>
        <fullName evidence="4">Knr4/Smi1-like domain-containing protein</fullName>
    </recommendedName>
</protein>
<dbReference type="InterPro" id="IPR037883">
    <property type="entry name" value="Knr4/Smi1-like_sf"/>
</dbReference>
<proteinExistence type="predicted"/>
<dbReference type="EMBL" id="CAADIG010000036">
    <property type="protein sequence ID" value="VFR51832.1"/>
    <property type="molecule type" value="Genomic_DNA"/>
</dbReference>
<dbReference type="AlphaFoldDB" id="A0A484SQN8"/>
<name>A0A484SQN8_9ZZZZ</name>
<dbReference type="Gene3D" id="3.40.1580.10">
    <property type="entry name" value="SMI1/KNR4-like"/>
    <property type="match status" value="1"/>
</dbReference>
<evidence type="ECO:0000313" key="1">
    <source>
        <dbReference type="EMBL" id="VFR51832.1"/>
    </source>
</evidence>
<accession>A0A484SQN8</accession>
<dbReference type="EMBL" id="CAADID010000014">
    <property type="protein sequence ID" value="VFR64706.1"/>
    <property type="molecule type" value="Genomic_DNA"/>
</dbReference>
<dbReference type="EMBL" id="CAADIO010000052">
    <property type="protein sequence ID" value="VFR97793.1"/>
    <property type="molecule type" value="Genomic_DNA"/>
</dbReference>
<evidence type="ECO:0008006" key="4">
    <source>
        <dbReference type="Google" id="ProtNLM"/>
    </source>
</evidence>
<dbReference type="SUPFAM" id="SSF160631">
    <property type="entry name" value="SMI1/KNR4-like"/>
    <property type="match status" value="1"/>
</dbReference>
<evidence type="ECO:0000313" key="3">
    <source>
        <dbReference type="EMBL" id="VFR97793.1"/>
    </source>
</evidence>
<organism evidence="2">
    <name type="scientific">plant metagenome</name>
    <dbReference type="NCBI Taxonomy" id="1297885"/>
    <lineage>
        <taxon>unclassified sequences</taxon>
        <taxon>metagenomes</taxon>
        <taxon>organismal metagenomes</taxon>
    </lineage>
</organism>
<sequence length="119" mass="13082">MIPAFRHLSPVAPDKLARVLQAWPDVPDDYLLFLAEYGAGSMADDCLVLYGGLIAPQEIYGDAHGIEPLLLLGDDLQGLCIAFDTRDATVVEVDPTNRHVERVADTFTEFIHAYLQEPG</sequence>
<reference evidence="2" key="1">
    <citation type="submission" date="2019-03" db="EMBL/GenBank/DDBJ databases">
        <authorList>
            <person name="Danneels B."/>
        </authorList>
    </citation>
    <scope>NUCLEOTIDE SEQUENCE</scope>
</reference>